<dbReference type="Gene3D" id="3.40.50.700">
    <property type="entry name" value="NADH:ubiquinone oxidoreductase-like, 20kDa subunit"/>
    <property type="match status" value="1"/>
</dbReference>
<feature type="domain" description="NADH:ubiquinone oxidoreductase-like 20kDa subunit" evidence="2">
    <location>
        <begin position="15"/>
        <end position="170"/>
    </location>
</feature>
<keyword evidence="1" id="KW-0560">Oxidoreductase</keyword>
<dbReference type="SUPFAM" id="SSF56770">
    <property type="entry name" value="HydA/Nqo6-like"/>
    <property type="match status" value="1"/>
</dbReference>
<dbReference type="AlphaFoldDB" id="A0A523XMA4"/>
<evidence type="ECO:0000313" key="3">
    <source>
        <dbReference type="EMBL" id="TET80424.1"/>
    </source>
</evidence>
<protein>
    <submittedName>
        <fullName evidence="3">F420-nonreducing hydrogenase</fullName>
    </submittedName>
</protein>
<dbReference type="InterPro" id="IPR037024">
    <property type="entry name" value="NiFe_Hase_small_N_sf"/>
</dbReference>
<reference evidence="3 4" key="1">
    <citation type="submission" date="2019-03" db="EMBL/GenBank/DDBJ databases">
        <title>Metabolic potential of uncultured bacteria and archaea associated with petroleum seepage in deep-sea sediments.</title>
        <authorList>
            <person name="Dong X."/>
            <person name="Hubert C."/>
        </authorList>
    </citation>
    <scope>NUCLEOTIDE SEQUENCE [LARGE SCALE GENOMIC DNA]</scope>
    <source>
        <strain evidence="3">E29_bin36</strain>
    </source>
</reference>
<proteinExistence type="predicted"/>
<dbReference type="PANTHER" id="PTHR42845:SF2">
    <property type="entry name" value="F420-NON-REDUCING HYDROGENASE VHU SUBUNIT G"/>
    <property type="match status" value="1"/>
</dbReference>
<dbReference type="PANTHER" id="PTHR42845">
    <property type="entry name" value="COENZYME F420-REDUCING HYDROGENASE, GAMMA SUBUNIT"/>
    <property type="match status" value="1"/>
</dbReference>
<evidence type="ECO:0000259" key="2">
    <source>
        <dbReference type="Pfam" id="PF01058"/>
    </source>
</evidence>
<organism evidence="3 4">
    <name type="scientific">candidate division TA06 bacterium</name>
    <dbReference type="NCBI Taxonomy" id="2250710"/>
    <lineage>
        <taxon>Bacteria</taxon>
        <taxon>Bacteria division TA06</taxon>
    </lineage>
</organism>
<comment type="caution">
    <text evidence="3">The sequence shown here is derived from an EMBL/GenBank/DDBJ whole genome shotgun (WGS) entry which is preliminary data.</text>
</comment>
<name>A0A523XMA4_UNCT6</name>
<accession>A0A523XMA4</accession>
<dbReference type="Proteomes" id="UP000315534">
    <property type="component" value="Unassembled WGS sequence"/>
</dbReference>
<dbReference type="EMBL" id="SOIP01000335">
    <property type="protein sequence ID" value="TET80424.1"/>
    <property type="molecule type" value="Genomic_DNA"/>
</dbReference>
<evidence type="ECO:0000256" key="1">
    <source>
        <dbReference type="ARBA" id="ARBA00023002"/>
    </source>
</evidence>
<sequence>MAEPTSIAMAQGSSCWGCFQSLIDIHLNLATVLPLLDIKYWQCVADFKLNDLEGYPDKSITVGLYEGVARTEEDVHLLKLMRAKCKILIAFGSCSCFGGIPGLANFSTLEECLEVKFRNNKTVKDGEVPTENLPKILPVVVPNSTIVDFEIYLPGCPPTSKLILTALTALLTGKEIELPPHTVCHYCDRERKETPITEI</sequence>
<dbReference type="GO" id="GO:0051536">
    <property type="term" value="F:iron-sulfur cluster binding"/>
    <property type="evidence" value="ECO:0007669"/>
    <property type="project" value="InterPro"/>
</dbReference>
<gene>
    <name evidence="3" type="ORF">E3J38_05620</name>
</gene>
<evidence type="ECO:0000313" key="4">
    <source>
        <dbReference type="Proteomes" id="UP000315534"/>
    </source>
</evidence>
<feature type="non-terminal residue" evidence="3">
    <location>
        <position position="199"/>
    </location>
</feature>
<dbReference type="GO" id="GO:0016491">
    <property type="term" value="F:oxidoreductase activity"/>
    <property type="evidence" value="ECO:0007669"/>
    <property type="project" value="UniProtKB-KW"/>
</dbReference>
<dbReference type="InterPro" id="IPR006137">
    <property type="entry name" value="NADH_UbQ_OxRdtase-like_20kDa"/>
</dbReference>
<dbReference type="InterPro" id="IPR051349">
    <property type="entry name" value="Hydrogenase_assoc-protein"/>
</dbReference>
<dbReference type="Pfam" id="PF01058">
    <property type="entry name" value="Oxidored_q6"/>
    <property type="match status" value="1"/>
</dbReference>